<feature type="region of interest" description="Disordered" evidence="1">
    <location>
        <begin position="1"/>
        <end position="23"/>
    </location>
</feature>
<dbReference type="OrthoDB" id="3634462at2759"/>
<sequence length="323" mass="36680">MSNHALDQKSPPKPNRNSSMMPSLSISFGAVQNLTETARAEGWRALKTPLPMRLHTMDQQDIQQLKEDQEAIKNSLSEAMRHIDMSTDSGQQLQRNVKDIEARSMRTAQHARHLFEMIPISARAPTDKSVAKAQEVFATPELLEEILRFATPPDMLSAMQVQRCWYDTVLGSIMIKRLLGLEPFEKGLFYSPFSKRFHDLIPDSKSDYQPMPAANYGDWVHADRRVRICITITNMDKLTLGSRIRKMIICSIPFTKASVSMRCTSGRCLDTDLPPGRTYTLGELADLIRGKRANRCEHHDCQIRKMCFDAEVKLGEQEDLGTL</sequence>
<evidence type="ECO:0000256" key="1">
    <source>
        <dbReference type="SAM" id="MobiDB-lite"/>
    </source>
</evidence>
<accession>A0A8H6VQ98</accession>
<dbReference type="AlphaFoldDB" id="A0A8H6VQ98"/>
<comment type="caution">
    <text evidence="2">The sequence shown here is derived from an EMBL/GenBank/DDBJ whole genome shotgun (WGS) entry which is preliminary data.</text>
</comment>
<organism evidence="2 3">
    <name type="scientific">Pseudocercospora fuligena</name>
    <dbReference type="NCBI Taxonomy" id="685502"/>
    <lineage>
        <taxon>Eukaryota</taxon>
        <taxon>Fungi</taxon>
        <taxon>Dikarya</taxon>
        <taxon>Ascomycota</taxon>
        <taxon>Pezizomycotina</taxon>
        <taxon>Dothideomycetes</taxon>
        <taxon>Dothideomycetidae</taxon>
        <taxon>Mycosphaerellales</taxon>
        <taxon>Mycosphaerellaceae</taxon>
        <taxon>Pseudocercospora</taxon>
    </lineage>
</organism>
<reference evidence="2" key="1">
    <citation type="submission" date="2020-04" db="EMBL/GenBank/DDBJ databases">
        <title>Draft genome resource of the tomato pathogen Pseudocercospora fuligena.</title>
        <authorList>
            <person name="Zaccaron A."/>
        </authorList>
    </citation>
    <scope>NUCLEOTIDE SEQUENCE</scope>
    <source>
        <strain evidence="2">PF001</strain>
    </source>
</reference>
<proteinExistence type="predicted"/>
<dbReference type="Proteomes" id="UP000660729">
    <property type="component" value="Unassembled WGS sequence"/>
</dbReference>
<protein>
    <recommendedName>
        <fullName evidence="4">F-box domain-containing protein</fullName>
    </recommendedName>
</protein>
<evidence type="ECO:0000313" key="2">
    <source>
        <dbReference type="EMBL" id="KAF7196559.1"/>
    </source>
</evidence>
<name>A0A8H6VQ98_9PEZI</name>
<evidence type="ECO:0000313" key="3">
    <source>
        <dbReference type="Proteomes" id="UP000660729"/>
    </source>
</evidence>
<keyword evidence="3" id="KW-1185">Reference proteome</keyword>
<gene>
    <name evidence="2" type="ORF">HII31_01929</name>
</gene>
<dbReference type="EMBL" id="JABCIY010000024">
    <property type="protein sequence ID" value="KAF7196559.1"/>
    <property type="molecule type" value="Genomic_DNA"/>
</dbReference>
<evidence type="ECO:0008006" key="4">
    <source>
        <dbReference type="Google" id="ProtNLM"/>
    </source>
</evidence>